<organism evidence="1 2">
    <name type="scientific">Lithospermum erythrorhizon</name>
    <name type="common">Purple gromwell</name>
    <name type="synonym">Lithospermum officinale var. erythrorhizon</name>
    <dbReference type="NCBI Taxonomy" id="34254"/>
    <lineage>
        <taxon>Eukaryota</taxon>
        <taxon>Viridiplantae</taxon>
        <taxon>Streptophyta</taxon>
        <taxon>Embryophyta</taxon>
        <taxon>Tracheophyta</taxon>
        <taxon>Spermatophyta</taxon>
        <taxon>Magnoliopsida</taxon>
        <taxon>eudicotyledons</taxon>
        <taxon>Gunneridae</taxon>
        <taxon>Pentapetalae</taxon>
        <taxon>asterids</taxon>
        <taxon>lamiids</taxon>
        <taxon>Boraginales</taxon>
        <taxon>Boraginaceae</taxon>
        <taxon>Boraginoideae</taxon>
        <taxon>Lithospermeae</taxon>
        <taxon>Lithospermum</taxon>
    </lineage>
</organism>
<proteinExistence type="predicted"/>
<evidence type="ECO:0000313" key="1">
    <source>
        <dbReference type="EMBL" id="GAA0166668.1"/>
    </source>
</evidence>
<dbReference type="EMBL" id="BAABME010022816">
    <property type="protein sequence ID" value="GAA0166668.1"/>
    <property type="molecule type" value="Genomic_DNA"/>
</dbReference>
<reference evidence="1 2" key="1">
    <citation type="submission" date="2024-01" db="EMBL/GenBank/DDBJ databases">
        <title>The complete chloroplast genome sequence of Lithospermum erythrorhizon: insights into the phylogenetic relationship among Boraginaceae species and the maternal lineages of purple gromwells.</title>
        <authorList>
            <person name="Okada T."/>
            <person name="Watanabe K."/>
        </authorList>
    </citation>
    <scope>NUCLEOTIDE SEQUENCE [LARGE SCALE GENOMIC DNA]</scope>
</reference>
<protein>
    <submittedName>
        <fullName evidence="1">Uncharacterized protein</fullName>
    </submittedName>
</protein>
<comment type="caution">
    <text evidence="1">The sequence shown here is derived from an EMBL/GenBank/DDBJ whole genome shotgun (WGS) entry which is preliminary data.</text>
</comment>
<dbReference type="AlphaFoldDB" id="A0AAV3QVK5"/>
<sequence>MTCGIHNTCHVTQLPHYPMAWMNTSPDGVSCHVSNEVRVTWQRVLVLAYGLDVEICFVRVGRTPGLGSNVHPARWAAGLGLMGHFADWLLCAA</sequence>
<name>A0AAV3QVK5_LITER</name>
<evidence type="ECO:0000313" key="2">
    <source>
        <dbReference type="Proteomes" id="UP001454036"/>
    </source>
</evidence>
<gene>
    <name evidence="1" type="ORF">LIER_40234</name>
</gene>
<keyword evidence="2" id="KW-1185">Reference proteome</keyword>
<accession>A0AAV3QVK5</accession>
<dbReference type="Proteomes" id="UP001454036">
    <property type="component" value="Unassembled WGS sequence"/>
</dbReference>